<reference evidence="2" key="1">
    <citation type="submission" date="2014-05" db="EMBL/GenBank/DDBJ databases">
        <title>The genome and life-stage specific transcriptomes of Globodera pallida elucidate key aspects of plant parasitism by a cyst nematode.</title>
        <authorList>
            <person name="Cotton J.A."/>
            <person name="Lilley C.J."/>
            <person name="Jones L.M."/>
            <person name="Kikuchi T."/>
            <person name="Reid A.J."/>
            <person name="Thorpe P."/>
            <person name="Tsai I.J."/>
            <person name="Beasley H."/>
            <person name="Blok V."/>
            <person name="Cock P.J.A."/>
            <person name="Van den Akker S.E."/>
            <person name="Holroyd N."/>
            <person name="Hunt M."/>
            <person name="Mantelin S."/>
            <person name="Naghra H."/>
            <person name="Pain A."/>
            <person name="Palomares-Rius J.E."/>
            <person name="Zarowiecki M."/>
            <person name="Berriman M."/>
            <person name="Jones J.T."/>
            <person name="Urwin P.E."/>
        </authorList>
    </citation>
    <scope>NUCLEOTIDE SEQUENCE [LARGE SCALE GENOMIC DNA]</scope>
    <source>
        <strain evidence="2">Lindley</strain>
    </source>
</reference>
<dbReference type="SUPFAM" id="SSF54695">
    <property type="entry name" value="POZ domain"/>
    <property type="match status" value="1"/>
</dbReference>
<dbReference type="PROSITE" id="PS50188">
    <property type="entry name" value="B302_SPRY"/>
    <property type="match status" value="1"/>
</dbReference>
<dbReference type="InterPro" id="IPR003877">
    <property type="entry name" value="SPRY_dom"/>
</dbReference>
<dbReference type="PANTHER" id="PTHR45774:SF3">
    <property type="entry name" value="BTB (POZ) DOMAIN-CONTAINING 2B-RELATED"/>
    <property type="match status" value="1"/>
</dbReference>
<organism evidence="2 3">
    <name type="scientific">Globodera pallida</name>
    <name type="common">Potato cyst nematode worm</name>
    <name type="synonym">Heterodera pallida</name>
    <dbReference type="NCBI Taxonomy" id="36090"/>
    <lineage>
        <taxon>Eukaryota</taxon>
        <taxon>Metazoa</taxon>
        <taxon>Ecdysozoa</taxon>
        <taxon>Nematoda</taxon>
        <taxon>Chromadorea</taxon>
        <taxon>Rhabditida</taxon>
        <taxon>Tylenchina</taxon>
        <taxon>Tylenchomorpha</taxon>
        <taxon>Tylenchoidea</taxon>
        <taxon>Heteroderidae</taxon>
        <taxon>Heteroderinae</taxon>
        <taxon>Globodera</taxon>
    </lineage>
</organism>
<dbReference type="InterPro" id="IPR013320">
    <property type="entry name" value="ConA-like_dom_sf"/>
</dbReference>
<keyword evidence="2" id="KW-1185">Reference proteome</keyword>
<dbReference type="InterPro" id="IPR044736">
    <property type="entry name" value="Gid1/RanBPM/SPLA_SPRY"/>
</dbReference>
<dbReference type="GO" id="GO:0005829">
    <property type="term" value="C:cytosol"/>
    <property type="evidence" value="ECO:0007669"/>
    <property type="project" value="TreeGrafter"/>
</dbReference>
<dbReference type="Gene3D" id="3.30.710.10">
    <property type="entry name" value="Potassium Channel Kv1.1, Chain A"/>
    <property type="match status" value="1"/>
</dbReference>
<evidence type="ECO:0000313" key="2">
    <source>
        <dbReference type="Proteomes" id="UP000050741"/>
    </source>
</evidence>
<dbReference type="Gene3D" id="2.60.120.920">
    <property type="match status" value="1"/>
</dbReference>
<feature type="domain" description="B30.2/SPRY" evidence="1">
    <location>
        <begin position="5"/>
        <end position="185"/>
    </location>
</feature>
<dbReference type="CDD" id="cd12885">
    <property type="entry name" value="SPRY_RanBP_like"/>
    <property type="match status" value="1"/>
</dbReference>
<dbReference type="GO" id="GO:0022008">
    <property type="term" value="P:neurogenesis"/>
    <property type="evidence" value="ECO:0007669"/>
    <property type="project" value="TreeGrafter"/>
</dbReference>
<dbReference type="SUPFAM" id="SSF49899">
    <property type="entry name" value="Concanavalin A-like lectins/glucanases"/>
    <property type="match status" value="1"/>
</dbReference>
<protein>
    <submittedName>
        <fullName evidence="3">B30.2/SPRY domain-containing protein</fullName>
    </submittedName>
</protein>
<dbReference type="InterPro" id="IPR000210">
    <property type="entry name" value="BTB/POZ_dom"/>
</dbReference>
<name>A0A183CLJ8_GLOPA</name>
<dbReference type="AlphaFoldDB" id="A0A183CLJ8"/>
<dbReference type="PANTHER" id="PTHR45774">
    <property type="entry name" value="BTB/POZ DOMAIN-CONTAINING"/>
    <property type="match status" value="1"/>
</dbReference>
<dbReference type="WBParaSite" id="GPLIN_001375400">
    <property type="protein sequence ID" value="GPLIN_001375400"/>
    <property type="gene ID" value="GPLIN_001375400"/>
</dbReference>
<dbReference type="Pfam" id="PF00622">
    <property type="entry name" value="SPRY"/>
    <property type="match status" value="1"/>
</dbReference>
<evidence type="ECO:0000259" key="1">
    <source>
        <dbReference type="PROSITE" id="PS50188"/>
    </source>
</evidence>
<dbReference type="InterPro" id="IPR001870">
    <property type="entry name" value="B30.2/SPRY"/>
</dbReference>
<proteinExistence type="predicted"/>
<dbReference type="Pfam" id="PF00651">
    <property type="entry name" value="BTB"/>
    <property type="match status" value="1"/>
</dbReference>
<accession>A0A183CLJ8</accession>
<dbReference type="InterPro" id="IPR043136">
    <property type="entry name" value="B30.2/SPRY_sf"/>
</dbReference>
<dbReference type="Proteomes" id="UP000050741">
    <property type="component" value="Unassembled WGS sequence"/>
</dbReference>
<dbReference type="InterPro" id="IPR011333">
    <property type="entry name" value="SKP1/BTB/POZ_sf"/>
</dbReference>
<reference evidence="3" key="2">
    <citation type="submission" date="2016-06" db="UniProtKB">
        <authorList>
            <consortium name="WormBaseParasite"/>
        </authorList>
    </citation>
    <scope>IDENTIFICATION</scope>
</reference>
<sequence>MPNTDPSEETKPVEVPDVEAGAFKAMLSFIYVDDLSGLNGDNAIAVLYAAKKYDLPELIKACLNFPIWKLGNVFFAFDETRFLGEEGRALSSPNGQFQKGFVGIGLATKQMALDERVGENDGTYAYDSWGTLWGHAVEGRSHFNDGRPCIKRKPKFGVGDVIGCGVDLATRQIIYTRNGRRLSEK</sequence>
<evidence type="ECO:0000313" key="3">
    <source>
        <dbReference type="WBParaSite" id="GPLIN_001375400"/>
    </source>
</evidence>